<proteinExistence type="predicted"/>
<feature type="domain" description="Helicase ATP-binding" evidence="8">
    <location>
        <begin position="262"/>
        <end position="529"/>
    </location>
</feature>
<dbReference type="OrthoDB" id="10256233at2759"/>
<dbReference type="InterPro" id="IPR027417">
    <property type="entry name" value="P-loop_NTPase"/>
</dbReference>
<dbReference type="Pfam" id="PF00271">
    <property type="entry name" value="Helicase_C"/>
    <property type="match status" value="1"/>
</dbReference>
<gene>
    <name evidence="10" type="ORF">SCP_0115290</name>
</gene>
<dbReference type="EC" id="3.6.4.13" evidence="1"/>
<dbReference type="Proteomes" id="UP000287166">
    <property type="component" value="Unassembled WGS sequence"/>
</dbReference>
<dbReference type="InParanoid" id="A0A401G8Y8"/>
<feature type="compositionally biased region" description="Basic and acidic residues" evidence="7">
    <location>
        <begin position="90"/>
        <end position="111"/>
    </location>
</feature>
<accession>A0A401G8Y8</accession>
<keyword evidence="3" id="KW-0378">Hydrolase</keyword>
<dbReference type="SMART" id="SM00490">
    <property type="entry name" value="HELICc"/>
    <property type="match status" value="1"/>
</dbReference>
<reference evidence="10 11" key="1">
    <citation type="journal article" date="2018" name="Sci. Rep.">
        <title>Genome sequence of the cauliflower mushroom Sparassis crispa (Hanabiratake) and its association with beneficial usage.</title>
        <authorList>
            <person name="Kiyama R."/>
            <person name="Furutani Y."/>
            <person name="Kawaguchi K."/>
            <person name="Nakanishi T."/>
        </authorList>
    </citation>
    <scope>NUCLEOTIDE SEQUENCE [LARGE SCALE GENOMIC DNA]</scope>
</reference>
<evidence type="ECO:0000256" key="7">
    <source>
        <dbReference type="SAM" id="MobiDB-lite"/>
    </source>
</evidence>
<feature type="region of interest" description="Disordered" evidence="7">
    <location>
        <begin position="33"/>
        <end position="198"/>
    </location>
</feature>
<dbReference type="GO" id="GO:0005524">
    <property type="term" value="F:ATP binding"/>
    <property type="evidence" value="ECO:0007669"/>
    <property type="project" value="UniProtKB-KW"/>
</dbReference>
<feature type="compositionally biased region" description="Basic and acidic residues" evidence="7">
    <location>
        <begin position="57"/>
        <end position="72"/>
    </location>
</feature>
<dbReference type="RefSeq" id="XP_027609553.1">
    <property type="nucleotide sequence ID" value="XM_027753752.1"/>
</dbReference>
<evidence type="ECO:0000256" key="4">
    <source>
        <dbReference type="ARBA" id="ARBA00022806"/>
    </source>
</evidence>
<sequence>MSLVNAAIRHRACLPAEVGASYFHTTSVPLLEKGRAPRSRPVKYNTPPKTSPSRTRLVKDLTPRTNKNEKGKGKAGKLEVAPRAAFVRDPAPHPDARDMREERERQRELTRRFGQRRLRRASQEKPRRSSSWDRDRDRDRDTAQSARWQEKKTHPLATRGLPDFDKPWRTSRGVTPPAAARGAEDGYAPAQRKTPVYNPLSDEFDVASKSVSTRELPGEFASPPLMEGLLTSVVDVLGPHAKPTPIQALALKHLFTPLKGEPGGKRRWHQCLLASETGSGKSIAYMLPMLQGLKQSEVNAGTSTAAAPDAPAPSTPLNPRALVLAPTHELARQLSAFAKALLHGIKLRVLCASQANLPSTPRHQVSAAQMARDADEGGEFGVHRGAAGHPVDVLVGTPARVLEMAKGRGWDFEQPKAEDHWGLDEKGRAARRPKAWTVGKPEMGLSRVEWVVVDEADVLFDPDFQESTRRILAEISVARGHPVPFEEGLPQDAPQKPLDYPFNLLLTTATIPSALASYLDTHHPGLMRLASPHLHHLPQTLKTEYAAWTGGNRYADIEHRLRRVWAEDLMAGGGRRSKVLIFCNKSTKVQDLGRHLNEKGIPNVALTSTSDTRKHGSNHHLDGFLRVRGEEGKETEGAREVGEDEPHVMITTSLLSRGLDFAPDIRNVFIVDEPRNMVDFLHRAGRAGRAGALGKVVVFGKAKGRGGRESVTLHRFLLSDMGAHDVGAIGRTHTPNAGP</sequence>
<evidence type="ECO:0000259" key="9">
    <source>
        <dbReference type="PROSITE" id="PS51194"/>
    </source>
</evidence>
<comment type="caution">
    <text evidence="10">The sequence shown here is derived from an EMBL/GenBank/DDBJ whole genome shotgun (WGS) entry which is preliminary data.</text>
</comment>
<dbReference type="Gene3D" id="3.40.50.300">
    <property type="entry name" value="P-loop containing nucleotide triphosphate hydrolases"/>
    <property type="match status" value="2"/>
</dbReference>
<evidence type="ECO:0000256" key="1">
    <source>
        <dbReference type="ARBA" id="ARBA00012552"/>
    </source>
</evidence>
<keyword evidence="4 10" id="KW-0347">Helicase</keyword>
<protein>
    <recommendedName>
        <fullName evidence="1">RNA helicase</fullName>
        <ecNumber evidence="1">3.6.4.13</ecNumber>
    </recommendedName>
</protein>
<dbReference type="SMART" id="SM00487">
    <property type="entry name" value="DEXDc"/>
    <property type="match status" value="1"/>
</dbReference>
<organism evidence="10 11">
    <name type="scientific">Sparassis crispa</name>
    <dbReference type="NCBI Taxonomy" id="139825"/>
    <lineage>
        <taxon>Eukaryota</taxon>
        <taxon>Fungi</taxon>
        <taxon>Dikarya</taxon>
        <taxon>Basidiomycota</taxon>
        <taxon>Agaricomycotina</taxon>
        <taxon>Agaricomycetes</taxon>
        <taxon>Polyporales</taxon>
        <taxon>Sparassidaceae</taxon>
        <taxon>Sparassis</taxon>
    </lineage>
</organism>
<dbReference type="InterPro" id="IPR011545">
    <property type="entry name" value="DEAD/DEAH_box_helicase_dom"/>
</dbReference>
<dbReference type="AlphaFoldDB" id="A0A401G8Y8"/>
<dbReference type="GeneID" id="38775557"/>
<feature type="domain" description="Helicase C-terminal" evidence="9">
    <location>
        <begin position="556"/>
        <end position="738"/>
    </location>
</feature>
<evidence type="ECO:0000313" key="11">
    <source>
        <dbReference type="Proteomes" id="UP000287166"/>
    </source>
</evidence>
<keyword evidence="11" id="KW-1185">Reference proteome</keyword>
<feature type="compositionally biased region" description="Basic and acidic residues" evidence="7">
    <location>
        <begin position="121"/>
        <end position="153"/>
    </location>
</feature>
<dbReference type="InterPro" id="IPR014001">
    <property type="entry name" value="Helicase_ATP-bd"/>
</dbReference>
<dbReference type="GO" id="GO:0003724">
    <property type="term" value="F:RNA helicase activity"/>
    <property type="evidence" value="ECO:0007669"/>
    <property type="project" value="UniProtKB-EC"/>
</dbReference>
<name>A0A401G8Y8_9APHY</name>
<dbReference type="PROSITE" id="PS51194">
    <property type="entry name" value="HELICASE_CTER"/>
    <property type="match status" value="1"/>
</dbReference>
<keyword evidence="5" id="KW-0067">ATP-binding</keyword>
<dbReference type="PANTHER" id="PTHR47960">
    <property type="entry name" value="DEAD-BOX ATP-DEPENDENT RNA HELICASE 50"/>
    <property type="match status" value="1"/>
</dbReference>
<comment type="catalytic activity">
    <reaction evidence="6">
        <text>ATP + H2O = ADP + phosphate + H(+)</text>
        <dbReference type="Rhea" id="RHEA:13065"/>
        <dbReference type="ChEBI" id="CHEBI:15377"/>
        <dbReference type="ChEBI" id="CHEBI:15378"/>
        <dbReference type="ChEBI" id="CHEBI:30616"/>
        <dbReference type="ChEBI" id="CHEBI:43474"/>
        <dbReference type="ChEBI" id="CHEBI:456216"/>
        <dbReference type="EC" id="3.6.4.13"/>
    </reaction>
</comment>
<evidence type="ECO:0000256" key="6">
    <source>
        <dbReference type="ARBA" id="ARBA00047984"/>
    </source>
</evidence>
<evidence type="ECO:0000259" key="8">
    <source>
        <dbReference type="PROSITE" id="PS51192"/>
    </source>
</evidence>
<dbReference type="GO" id="GO:0016787">
    <property type="term" value="F:hydrolase activity"/>
    <property type="evidence" value="ECO:0007669"/>
    <property type="project" value="UniProtKB-KW"/>
</dbReference>
<evidence type="ECO:0000256" key="3">
    <source>
        <dbReference type="ARBA" id="ARBA00022801"/>
    </source>
</evidence>
<dbReference type="PROSITE" id="PS51192">
    <property type="entry name" value="HELICASE_ATP_BIND_1"/>
    <property type="match status" value="1"/>
</dbReference>
<evidence type="ECO:0000313" key="10">
    <source>
        <dbReference type="EMBL" id="GBE78640.1"/>
    </source>
</evidence>
<evidence type="ECO:0000256" key="5">
    <source>
        <dbReference type="ARBA" id="ARBA00022840"/>
    </source>
</evidence>
<dbReference type="STRING" id="139825.A0A401G8Y8"/>
<dbReference type="Pfam" id="PF00270">
    <property type="entry name" value="DEAD"/>
    <property type="match status" value="1"/>
</dbReference>
<dbReference type="InterPro" id="IPR001650">
    <property type="entry name" value="Helicase_C-like"/>
</dbReference>
<keyword evidence="2" id="KW-0547">Nucleotide-binding</keyword>
<dbReference type="SUPFAM" id="SSF52540">
    <property type="entry name" value="P-loop containing nucleoside triphosphate hydrolases"/>
    <property type="match status" value="1"/>
</dbReference>
<dbReference type="EMBL" id="BFAD01000001">
    <property type="protein sequence ID" value="GBE78640.1"/>
    <property type="molecule type" value="Genomic_DNA"/>
</dbReference>
<dbReference type="GO" id="GO:0003676">
    <property type="term" value="F:nucleic acid binding"/>
    <property type="evidence" value="ECO:0007669"/>
    <property type="project" value="InterPro"/>
</dbReference>
<evidence type="ECO:0000256" key="2">
    <source>
        <dbReference type="ARBA" id="ARBA00022741"/>
    </source>
</evidence>